<keyword evidence="5 7" id="KW-1133">Transmembrane helix</keyword>
<evidence type="ECO:0000256" key="4">
    <source>
        <dbReference type="ARBA" id="ARBA00022692"/>
    </source>
</evidence>
<accession>A0ABY4GY65</accession>
<feature type="domain" description="YetF C-terminal" evidence="8">
    <location>
        <begin position="77"/>
        <end position="208"/>
    </location>
</feature>
<keyword evidence="10" id="KW-1185">Reference proteome</keyword>
<proteinExistence type="inferred from homology"/>
<feature type="transmembrane region" description="Helical" evidence="7">
    <location>
        <begin position="6"/>
        <end position="23"/>
    </location>
</feature>
<evidence type="ECO:0000256" key="1">
    <source>
        <dbReference type="ARBA" id="ARBA00004651"/>
    </source>
</evidence>
<comment type="similarity">
    <text evidence="2">Belongs to the UPF0702 family.</text>
</comment>
<dbReference type="PANTHER" id="PTHR34582">
    <property type="entry name" value="UPF0702 TRANSMEMBRANE PROTEIN YCAP"/>
    <property type="match status" value="1"/>
</dbReference>
<evidence type="ECO:0000256" key="2">
    <source>
        <dbReference type="ARBA" id="ARBA00006448"/>
    </source>
</evidence>
<evidence type="ECO:0000259" key="8">
    <source>
        <dbReference type="Pfam" id="PF04239"/>
    </source>
</evidence>
<protein>
    <submittedName>
        <fullName evidence="9">DUF421 domain-containing protein</fullName>
    </submittedName>
</protein>
<organism evidence="9 10">
    <name type="scientific">Halobacillus shinanisalinarum</name>
    <dbReference type="NCBI Taxonomy" id="2932258"/>
    <lineage>
        <taxon>Bacteria</taxon>
        <taxon>Bacillati</taxon>
        <taxon>Bacillota</taxon>
        <taxon>Bacilli</taxon>
        <taxon>Bacillales</taxon>
        <taxon>Bacillaceae</taxon>
        <taxon>Halobacillus</taxon>
    </lineage>
</organism>
<keyword evidence="3" id="KW-1003">Cell membrane</keyword>
<reference evidence="9 10" key="1">
    <citation type="submission" date="2022-04" db="EMBL/GenBank/DDBJ databases">
        <title>Halobacillus sp. isolated from saltern.</title>
        <authorList>
            <person name="Won M."/>
            <person name="Lee C.-M."/>
            <person name="Woen H.-Y."/>
            <person name="Kwon S.-W."/>
        </authorList>
    </citation>
    <scope>NUCLEOTIDE SEQUENCE [LARGE SCALE GENOMIC DNA]</scope>
    <source>
        <strain evidence="9 10">SSTM10-2</strain>
    </source>
</reference>
<sequence>MFLFIGKTILLYILTIVIIRIMGKSAFAQLTAHDLAGILFVVTLAIGPLMTENLTYAIVGLIVVSVLHIAFSKLTLFNWLDKIFIGEPTIVIKHGKLIKANLKRSRFALAELLSSIREKGYPDVALIDYAIIEPNGELSILPKQEAAPVTPKQLKIETVYQGLPIAVIIEGKIQHQNLKLINKNEEWLKKELASAGYPDQTNIFYGAVRDHDSLLTIDTGDGRGKSLT</sequence>
<feature type="transmembrane region" description="Helical" evidence="7">
    <location>
        <begin position="56"/>
        <end position="76"/>
    </location>
</feature>
<dbReference type="RefSeq" id="WP_244752469.1">
    <property type="nucleotide sequence ID" value="NZ_CP095074.1"/>
</dbReference>
<evidence type="ECO:0000313" key="10">
    <source>
        <dbReference type="Proteomes" id="UP000831880"/>
    </source>
</evidence>
<dbReference type="Proteomes" id="UP000831880">
    <property type="component" value="Chromosome"/>
</dbReference>
<evidence type="ECO:0000256" key="5">
    <source>
        <dbReference type="ARBA" id="ARBA00022989"/>
    </source>
</evidence>
<dbReference type="PANTHER" id="PTHR34582:SF5">
    <property type="entry name" value="UPF0702 TRANSMEMBRANE PROTEIN YETF"/>
    <property type="match status" value="1"/>
</dbReference>
<evidence type="ECO:0000313" key="9">
    <source>
        <dbReference type="EMBL" id="UOQ92865.1"/>
    </source>
</evidence>
<keyword evidence="6 7" id="KW-0472">Membrane</keyword>
<dbReference type="Gene3D" id="3.30.240.20">
    <property type="entry name" value="bsu07140 like domains"/>
    <property type="match status" value="2"/>
</dbReference>
<dbReference type="InterPro" id="IPR007353">
    <property type="entry name" value="DUF421"/>
</dbReference>
<evidence type="ECO:0000256" key="3">
    <source>
        <dbReference type="ARBA" id="ARBA00022475"/>
    </source>
</evidence>
<evidence type="ECO:0000256" key="6">
    <source>
        <dbReference type="ARBA" id="ARBA00023136"/>
    </source>
</evidence>
<keyword evidence="4 7" id="KW-0812">Transmembrane</keyword>
<feature type="transmembrane region" description="Helical" evidence="7">
    <location>
        <begin position="30"/>
        <end position="50"/>
    </location>
</feature>
<name>A0ABY4GY65_9BACI</name>
<dbReference type="Pfam" id="PF04239">
    <property type="entry name" value="DUF421"/>
    <property type="match status" value="1"/>
</dbReference>
<dbReference type="InterPro" id="IPR023090">
    <property type="entry name" value="UPF0702_alpha/beta_dom_sf"/>
</dbReference>
<evidence type="ECO:0000256" key="7">
    <source>
        <dbReference type="SAM" id="Phobius"/>
    </source>
</evidence>
<comment type="subcellular location">
    <subcellularLocation>
        <location evidence="1">Cell membrane</location>
        <topology evidence="1">Multi-pass membrane protein</topology>
    </subcellularLocation>
</comment>
<gene>
    <name evidence="9" type="ORF">MUO14_21040</name>
</gene>
<dbReference type="EMBL" id="CP095074">
    <property type="protein sequence ID" value="UOQ92865.1"/>
    <property type="molecule type" value="Genomic_DNA"/>
</dbReference>